<keyword evidence="3" id="KW-1185">Reference proteome</keyword>
<evidence type="ECO:0000313" key="2">
    <source>
        <dbReference type="EMBL" id="KAL0918144.1"/>
    </source>
</evidence>
<sequence>MTRHGELKQELLSGQLKEGGGRVWLRQWKGDLHTRLACVGLKLEADRSGVENVGAGQAAEMFHWQRPNDFPPGEPSEDVIWDTIDKHDPRGDADVRDRLEQHQDMLWVTSLRLHCGEYHPLESSVAQVGWGTCDVLATAADTVEPVGQSSLLSHPGIYEVVYASLFDYRRLPTSWAHGLVEFWDASRGTFWVEAEELTLTISDLQTVSRLSLWTPFQEHSYLTAVRALVYDPFDLDLPCGVPLSDETAEPSLVAGYPSPMLPDVTEDLFLARFLATWLCTFVLPLRLGLIHYSALLAASQLSEWQHLSLAPSVFARIYRSLCIASKATSLELRDLTLPWHYLYEWIHLHILGAFSCLECPSSFAERGYPTSDIVSLPPHMRGTVVIDRVDCQRRRTLLQRRQNLLVAEYFISMRPDTRRMDIVPLETHLYAAALTWLYLLRAQSKEVRGSGCPGDRGSGCPGDRGHVRAFQILIVTETLRPILLLGPLFFLQLELHVSHLSHFTPRLPGLLADVLAPLVLLTLGCMWESTLHLEALERVHRDLGGGGVDFHVEFSFFPEGHPTDIIGPSSAPTSFPAGSASPSTVLKGFEYTSEISYHVPLLPDSRSANRCSHTAALLKDLIFSIDPRSPASWIEFVPSADRLLGLLASFGSWRRVTRRWEATDDTHDRFDSSAEALRRNQESSSGMDTEVSELMTHVRSLWRDIKEVMSKKFDIEERRSRRDCLTRRE</sequence>
<organism evidence="2 3">
    <name type="scientific">Dendrobium thyrsiflorum</name>
    <name type="common">Pinecone-like raceme dendrobium</name>
    <name type="synonym">Orchid</name>
    <dbReference type="NCBI Taxonomy" id="117978"/>
    <lineage>
        <taxon>Eukaryota</taxon>
        <taxon>Viridiplantae</taxon>
        <taxon>Streptophyta</taxon>
        <taxon>Embryophyta</taxon>
        <taxon>Tracheophyta</taxon>
        <taxon>Spermatophyta</taxon>
        <taxon>Magnoliopsida</taxon>
        <taxon>Liliopsida</taxon>
        <taxon>Asparagales</taxon>
        <taxon>Orchidaceae</taxon>
        <taxon>Epidendroideae</taxon>
        <taxon>Malaxideae</taxon>
        <taxon>Dendrobiinae</taxon>
        <taxon>Dendrobium</taxon>
    </lineage>
</organism>
<proteinExistence type="predicted"/>
<feature type="region of interest" description="Disordered" evidence="1">
    <location>
        <begin position="672"/>
        <end position="691"/>
    </location>
</feature>
<protein>
    <recommendedName>
        <fullName evidence="4">Aminotransferase-like plant mobile domain-containing protein</fullName>
    </recommendedName>
</protein>
<dbReference type="AlphaFoldDB" id="A0ABD0UZU1"/>
<reference evidence="2 3" key="1">
    <citation type="journal article" date="2024" name="Plant Biotechnol. J.">
        <title>Dendrobium thyrsiflorum genome and its molecular insights into genes involved in important horticultural traits.</title>
        <authorList>
            <person name="Chen B."/>
            <person name="Wang J.Y."/>
            <person name="Zheng P.J."/>
            <person name="Li K.L."/>
            <person name="Liang Y.M."/>
            <person name="Chen X.F."/>
            <person name="Zhang C."/>
            <person name="Zhao X."/>
            <person name="He X."/>
            <person name="Zhang G.Q."/>
            <person name="Liu Z.J."/>
            <person name="Xu Q."/>
        </authorList>
    </citation>
    <scope>NUCLEOTIDE SEQUENCE [LARGE SCALE GENOMIC DNA]</scope>
    <source>
        <strain evidence="2">GZMU011</strain>
    </source>
</reference>
<evidence type="ECO:0000256" key="1">
    <source>
        <dbReference type="SAM" id="MobiDB-lite"/>
    </source>
</evidence>
<dbReference type="EMBL" id="JANQDX010000009">
    <property type="protein sequence ID" value="KAL0918144.1"/>
    <property type="molecule type" value="Genomic_DNA"/>
</dbReference>
<dbReference type="Proteomes" id="UP001552299">
    <property type="component" value="Unassembled WGS sequence"/>
</dbReference>
<comment type="caution">
    <text evidence="2">The sequence shown here is derived from an EMBL/GenBank/DDBJ whole genome shotgun (WGS) entry which is preliminary data.</text>
</comment>
<name>A0ABD0UZU1_DENTH</name>
<accession>A0ABD0UZU1</accession>
<evidence type="ECO:0008006" key="4">
    <source>
        <dbReference type="Google" id="ProtNLM"/>
    </source>
</evidence>
<evidence type="ECO:0000313" key="3">
    <source>
        <dbReference type="Proteomes" id="UP001552299"/>
    </source>
</evidence>
<feature type="compositionally biased region" description="Basic and acidic residues" evidence="1">
    <location>
        <begin position="672"/>
        <end position="681"/>
    </location>
</feature>
<gene>
    <name evidence="2" type="ORF">M5K25_010135</name>
</gene>